<evidence type="ECO:0000313" key="4">
    <source>
        <dbReference type="EMBL" id="RLN56724.1"/>
    </source>
</evidence>
<feature type="region of interest" description="Disordered" evidence="2">
    <location>
        <begin position="1"/>
        <end position="109"/>
    </location>
</feature>
<feature type="coiled-coil region" evidence="1">
    <location>
        <begin position="116"/>
        <end position="174"/>
    </location>
</feature>
<comment type="caution">
    <text evidence="4">The sequence shown here is derived from an EMBL/GenBank/DDBJ whole genome shotgun (WGS) entry which is preliminary data.</text>
</comment>
<evidence type="ECO:0000313" key="5">
    <source>
        <dbReference type="Proteomes" id="UP000277300"/>
    </source>
</evidence>
<name>A0A3F2RH34_9STRA</name>
<dbReference type="Proteomes" id="UP000277300">
    <property type="component" value="Unassembled WGS sequence"/>
</dbReference>
<feature type="compositionally biased region" description="Polar residues" evidence="2">
    <location>
        <begin position="1"/>
        <end position="36"/>
    </location>
</feature>
<proteinExistence type="predicted"/>
<evidence type="ECO:0000256" key="2">
    <source>
        <dbReference type="SAM" id="MobiDB-lite"/>
    </source>
</evidence>
<dbReference type="EMBL" id="MBDO02000348">
    <property type="protein sequence ID" value="RLN56724.1"/>
    <property type="molecule type" value="Genomic_DNA"/>
</dbReference>
<dbReference type="AlphaFoldDB" id="A0A3F2RH34"/>
<keyword evidence="1" id="KW-0175">Coiled coil</keyword>
<evidence type="ECO:0000313" key="6">
    <source>
        <dbReference type="Proteomes" id="UP000284657"/>
    </source>
</evidence>
<sequence>MAASVTSNEAANTLRTLKQRSQGKIPSVGVSTNAQRSVRDTNKRARVASTGEQKQNQKKKADTTQEQPTIVLYGMERGPIPQNIKGKTQPPTDGPDITVEDEGGGSPPDRGITTEIAAIAAKNEKLQDSVASLQRKFSLREEETHQLLLGLGALNAVANELAALQKDYQERSSKNAALVEESLMQISNCSAQVDKLKRSHGLTATQLQKFRHECTQQISRLVSRLGDLAETTYEHEPFDGNDDDVSCQGVRMSENRQEIDRLRKEINKYRTQIAEEGHISVYGEEHVVPNDEPTAEQFEKQLLEQHRLFWIGEGAG</sequence>
<reference evidence="5 6" key="1">
    <citation type="submission" date="2018-07" db="EMBL/GenBank/DDBJ databases">
        <title>Genome sequencing of oomycete isolates from Chile give support for New Zealand origin for Phytophthora kernoviae and make available the first Nothophytophthora sp. genome.</title>
        <authorList>
            <person name="Studholme D.J."/>
            <person name="Sanfuentes E."/>
            <person name="Panda P."/>
            <person name="Hill R."/>
            <person name="Sambles C."/>
            <person name="Grant M."/>
            <person name="Williams N.M."/>
            <person name="Mcdougal R.L."/>
        </authorList>
    </citation>
    <scope>NUCLEOTIDE SEQUENCE [LARGE SCALE GENOMIC DNA]</scope>
    <source>
        <strain evidence="4">Chile6</strain>
        <strain evidence="3">Chile7</strain>
    </source>
</reference>
<accession>A0A3F2RH34</accession>
<dbReference type="Gene3D" id="1.20.1170.10">
    <property type="match status" value="1"/>
</dbReference>
<organism evidence="4 5">
    <name type="scientific">Phytophthora kernoviae</name>
    <dbReference type="NCBI Taxonomy" id="325452"/>
    <lineage>
        <taxon>Eukaryota</taxon>
        <taxon>Sar</taxon>
        <taxon>Stramenopiles</taxon>
        <taxon>Oomycota</taxon>
        <taxon>Peronosporomycetes</taxon>
        <taxon>Peronosporales</taxon>
        <taxon>Peronosporaceae</taxon>
        <taxon>Phytophthora</taxon>
    </lineage>
</organism>
<evidence type="ECO:0000313" key="3">
    <source>
        <dbReference type="EMBL" id="RLN48576.1"/>
    </source>
</evidence>
<gene>
    <name evidence="3" type="ORF">BBJ29_006259</name>
    <name evidence="4" type="ORF">BBP00_00007860</name>
</gene>
<evidence type="ECO:0000256" key="1">
    <source>
        <dbReference type="SAM" id="Coils"/>
    </source>
</evidence>
<dbReference type="EMBL" id="MBAD02002289">
    <property type="protein sequence ID" value="RLN48576.1"/>
    <property type="molecule type" value="Genomic_DNA"/>
</dbReference>
<dbReference type="Proteomes" id="UP000284657">
    <property type="component" value="Unassembled WGS sequence"/>
</dbReference>
<dbReference type="OrthoDB" id="168136at2759"/>
<protein>
    <submittedName>
        <fullName evidence="4">Uncharacterized protein</fullName>
    </submittedName>
</protein>